<dbReference type="SMART" id="SM00903">
    <property type="entry name" value="Flavin_Reduct"/>
    <property type="match status" value="1"/>
</dbReference>
<dbReference type="EMBL" id="JABBVZ010000004">
    <property type="protein sequence ID" value="NMP21122.1"/>
    <property type="molecule type" value="Genomic_DNA"/>
</dbReference>
<dbReference type="RefSeq" id="WP_169096148.1">
    <property type="nucleotide sequence ID" value="NZ_JABBVZ010000004.1"/>
</dbReference>
<dbReference type="InterPro" id="IPR012349">
    <property type="entry name" value="Split_barrel_FMN-bd"/>
</dbReference>
<dbReference type="Pfam" id="PF01613">
    <property type="entry name" value="Flavin_Reduct"/>
    <property type="match status" value="1"/>
</dbReference>
<dbReference type="Proteomes" id="UP000533476">
    <property type="component" value="Unassembled WGS sequence"/>
</dbReference>
<dbReference type="GO" id="GO:0006208">
    <property type="term" value="P:pyrimidine nucleobase catabolic process"/>
    <property type="evidence" value="ECO:0007669"/>
    <property type="project" value="TreeGrafter"/>
</dbReference>
<dbReference type="GO" id="GO:0010181">
    <property type="term" value="F:FMN binding"/>
    <property type="evidence" value="ECO:0007669"/>
    <property type="project" value="InterPro"/>
</dbReference>
<keyword evidence="1" id="KW-0560">Oxidoreductase</keyword>
<dbReference type="GO" id="GO:0042602">
    <property type="term" value="F:riboflavin reductase (NADPH) activity"/>
    <property type="evidence" value="ECO:0007669"/>
    <property type="project" value="TreeGrafter"/>
</dbReference>
<accession>A0A7Y0Q162</accession>
<keyword evidence="4" id="KW-1185">Reference proteome</keyword>
<reference evidence="3 4" key="1">
    <citation type="submission" date="2020-04" db="EMBL/GenBank/DDBJ databases">
        <authorList>
            <person name="Zhang R."/>
            <person name="Schippers A."/>
        </authorList>
    </citation>
    <scope>NUCLEOTIDE SEQUENCE [LARGE SCALE GENOMIC DNA]</scope>
    <source>
        <strain evidence="3 4">DSM 109850</strain>
    </source>
</reference>
<evidence type="ECO:0000259" key="2">
    <source>
        <dbReference type="SMART" id="SM00903"/>
    </source>
</evidence>
<dbReference type="PANTHER" id="PTHR30466:SF1">
    <property type="entry name" value="FMN REDUCTASE (NADH) RUTF"/>
    <property type="match status" value="1"/>
</dbReference>
<dbReference type="InterPro" id="IPR002563">
    <property type="entry name" value="Flavin_Rdtase-like_dom"/>
</dbReference>
<comment type="caution">
    <text evidence="3">The sequence shown here is derived from an EMBL/GenBank/DDBJ whole genome shotgun (WGS) entry which is preliminary data.</text>
</comment>
<organism evidence="3 4">
    <name type="scientific">Sulfobacillus harzensis</name>
    <dbReference type="NCBI Taxonomy" id="2729629"/>
    <lineage>
        <taxon>Bacteria</taxon>
        <taxon>Bacillati</taxon>
        <taxon>Bacillota</taxon>
        <taxon>Clostridia</taxon>
        <taxon>Eubacteriales</taxon>
        <taxon>Clostridiales Family XVII. Incertae Sedis</taxon>
        <taxon>Sulfobacillus</taxon>
    </lineage>
</organism>
<dbReference type="InterPro" id="IPR050268">
    <property type="entry name" value="NADH-dep_flavin_reductase"/>
</dbReference>
<dbReference type="PANTHER" id="PTHR30466">
    <property type="entry name" value="FLAVIN REDUCTASE"/>
    <property type="match status" value="1"/>
</dbReference>
<name>A0A7Y0Q162_9FIRM</name>
<gene>
    <name evidence="3" type="ORF">HIJ39_01955</name>
</gene>
<protein>
    <submittedName>
        <fullName evidence="3">Flavin reductase family protein</fullName>
    </submittedName>
</protein>
<dbReference type="AlphaFoldDB" id="A0A7Y0Q162"/>
<feature type="domain" description="Flavin reductase like" evidence="2">
    <location>
        <begin position="9"/>
        <end position="151"/>
    </location>
</feature>
<proteinExistence type="predicted"/>
<dbReference type="SUPFAM" id="SSF50475">
    <property type="entry name" value="FMN-binding split barrel"/>
    <property type="match status" value="1"/>
</dbReference>
<evidence type="ECO:0000313" key="3">
    <source>
        <dbReference type="EMBL" id="NMP21122.1"/>
    </source>
</evidence>
<sequence length="169" mass="18760">MQREFRDACGQFATGVMVLMAEDGGMTINAFMSLSLDPLLVAVSIHQKSYLASRLVQTGAAFTLSVLASDQEPLARFYSKPRLTRGASTPGAVYGREDRPAVIEGACAWFWCQTVQAPQTGDHWLIVARVEDLVSRPGRSPLVFHRGRFWDGVGAHDETWLEHLLLLER</sequence>
<evidence type="ECO:0000313" key="4">
    <source>
        <dbReference type="Proteomes" id="UP000533476"/>
    </source>
</evidence>
<dbReference type="Gene3D" id="2.30.110.10">
    <property type="entry name" value="Electron Transport, Fmn-binding Protein, Chain A"/>
    <property type="match status" value="1"/>
</dbReference>
<evidence type="ECO:0000256" key="1">
    <source>
        <dbReference type="ARBA" id="ARBA00023002"/>
    </source>
</evidence>